<gene>
    <name evidence="3" type="ORF">PHISCL_05503</name>
</gene>
<proteinExistence type="inferred from homology"/>
<feature type="region of interest" description="Disordered" evidence="2">
    <location>
        <begin position="150"/>
        <end position="176"/>
    </location>
</feature>
<dbReference type="Pfam" id="PF07574">
    <property type="entry name" value="SMC_Nse1"/>
    <property type="match status" value="1"/>
</dbReference>
<dbReference type="PANTHER" id="PTHR20973">
    <property type="entry name" value="NON-SMC ELEMENT 1-RELATED"/>
    <property type="match status" value="1"/>
</dbReference>
<dbReference type="InterPro" id="IPR011513">
    <property type="entry name" value="Nse1"/>
</dbReference>
<keyword evidence="1" id="KW-0234">DNA repair</keyword>
<keyword evidence="1" id="KW-0479">Metal-binding</keyword>
<organism evidence="3 4">
    <name type="scientific">Aspergillus sclerotialis</name>
    <dbReference type="NCBI Taxonomy" id="2070753"/>
    <lineage>
        <taxon>Eukaryota</taxon>
        <taxon>Fungi</taxon>
        <taxon>Dikarya</taxon>
        <taxon>Ascomycota</taxon>
        <taxon>Pezizomycotina</taxon>
        <taxon>Eurotiomycetes</taxon>
        <taxon>Eurotiomycetidae</taxon>
        <taxon>Eurotiales</taxon>
        <taxon>Aspergillaceae</taxon>
        <taxon>Aspergillus</taxon>
        <taxon>Aspergillus subgen. Polypaecilum</taxon>
    </lineage>
</organism>
<keyword evidence="1" id="KW-0233">DNA recombination</keyword>
<comment type="subunit">
    <text evidence="1">Component of the Smc5-Smc6 complex.</text>
</comment>
<keyword evidence="1" id="KW-0833">Ubl conjugation pathway</keyword>
<dbReference type="PANTHER" id="PTHR20973:SF0">
    <property type="entry name" value="NON-STRUCTURAL MAINTENANCE OF CHROMOSOMES ELEMENT 1 HOMOLOG"/>
    <property type="match status" value="1"/>
</dbReference>
<dbReference type="Gene3D" id="1.10.10.10">
    <property type="entry name" value="Winged helix-like DNA-binding domain superfamily/Winged helix DNA-binding domain"/>
    <property type="match status" value="1"/>
</dbReference>
<keyword evidence="1" id="KW-0808">Transferase</keyword>
<protein>
    <recommendedName>
        <fullName evidence="1">Non-structural maintenance of chromosomes element 1 homolog</fullName>
        <ecNumber evidence="1">2.3.2.27</ecNumber>
    </recommendedName>
</protein>
<dbReference type="EMBL" id="MVGC01000183">
    <property type="protein sequence ID" value="RJE22150.1"/>
    <property type="molecule type" value="Genomic_DNA"/>
</dbReference>
<name>A0A3A2ZI03_9EURO</name>
<dbReference type="GO" id="GO:0000724">
    <property type="term" value="P:double-strand break repair via homologous recombination"/>
    <property type="evidence" value="ECO:0007669"/>
    <property type="project" value="TreeGrafter"/>
</dbReference>
<evidence type="ECO:0000256" key="1">
    <source>
        <dbReference type="RuleBase" id="RU368018"/>
    </source>
</evidence>
<sequence length="269" mass="29601">MANNADEDGYNDSNRAFLQAFMARASMTFEEAKPILAAIFSVNGGRSVDPDDVTEETFASYIDAANHAISPFDMEIRSTLRQTAHADETPERVYALVNTTDDALTQLATTYTADEIAFIKRVLNAMFDTYNTRRLEAMVITEMQAVQLARGQPAGSRRQSGNQTQQSQGAASQGLSMSQAETTMKHLVEDGWLEKSRKGFYSLSPRSLMELRGYLVETYNGEDENGRASVVVIAIAAADFMKLVPAVIFVLNRQKDALSAAMRGLEISL</sequence>
<dbReference type="Gene3D" id="3.90.1150.220">
    <property type="match status" value="1"/>
</dbReference>
<accession>A0A3A2ZI03</accession>
<reference evidence="4" key="1">
    <citation type="submission" date="2017-02" db="EMBL/GenBank/DDBJ databases">
        <authorList>
            <person name="Tafer H."/>
            <person name="Lopandic K."/>
        </authorList>
    </citation>
    <scope>NUCLEOTIDE SEQUENCE [LARGE SCALE GENOMIC DNA]</scope>
    <source>
        <strain evidence="4">CBS 366.77</strain>
    </source>
</reference>
<dbReference type="GO" id="GO:0008270">
    <property type="term" value="F:zinc ion binding"/>
    <property type="evidence" value="ECO:0007669"/>
    <property type="project" value="UniProtKB-KW"/>
</dbReference>
<keyword evidence="4" id="KW-1185">Reference proteome</keyword>
<dbReference type="AlphaFoldDB" id="A0A3A2ZI03"/>
<keyword evidence="1" id="KW-0862">Zinc</keyword>
<keyword evidence="1" id="KW-0539">Nucleus</keyword>
<evidence type="ECO:0000313" key="4">
    <source>
        <dbReference type="Proteomes" id="UP000266188"/>
    </source>
</evidence>
<keyword evidence="1" id="KW-0227">DNA damage</keyword>
<feature type="compositionally biased region" description="Low complexity" evidence="2">
    <location>
        <begin position="159"/>
        <end position="176"/>
    </location>
</feature>
<dbReference type="OrthoDB" id="185455at2759"/>
<keyword evidence="1" id="KW-0863">Zinc-finger</keyword>
<comment type="subcellular location">
    <subcellularLocation>
        <location evidence="1">Nucleus</location>
    </subcellularLocation>
</comment>
<dbReference type="Proteomes" id="UP000266188">
    <property type="component" value="Unassembled WGS sequence"/>
</dbReference>
<comment type="catalytic activity">
    <reaction evidence="1">
        <text>S-ubiquitinyl-[E2 ubiquitin-conjugating enzyme]-L-cysteine + [acceptor protein]-L-lysine = [E2 ubiquitin-conjugating enzyme]-L-cysteine + N(6)-ubiquitinyl-[acceptor protein]-L-lysine.</text>
        <dbReference type="EC" id="2.3.2.27"/>
    </reaction>
</comment>
<comment type="similarity">
    <text evidence="1">Belongs to the NSE1 family.</text>
</comment>
<dbReference type="GO" id="GO:0061630">
    <property type="term" value="F:ubiquitin protein ligase activity"/>
    <property type="evidence" value="ECO:0007669"/>
    <property type="project" value="UniProtKB-EC"/>
</dbReference>
<dbReference type="STRING" id="2070753.A0A3A2ZI03"/>
<dbReference type="InterPro" id="IPR036388">
    <property type="entry name" value="WH-like_DNA-bd_sf"/>
</dbReference>
<dbReference type="GO" id="GO:0005634">
    <property type="term" value="C:nucleus"/>
    <property type="evidence" value="ECO:0007669"/>
    <property type="project" value="UniProtKB-SubCell"/>
</dbReference>
<evidence type="ECO:0000313" key="3">
    <source>
        <dbReference type="EMBL" id="RJE22150.1"/>
    </source>
</evidence>
<dbReference type="GO" id="GO:0030915">
    <property type="term" value="C:Smc5-Smc6 complex"/>
    <property type="evidence" value="ECO:0007669"/>
    <property type="project" value="UniProtKB-UniRule"/>
</dbReference>
<comment type="function">
    <text evidence="1">Acts in a DNA repair pathway for removal of UV-induced DNA damage that is distinct from classical nucleotide excision repair and in repair of ionizing radiation damage. Functions in homologous recombination repair of DNA double strand breaks and in recovery of stalled replication forks.</text>
</comment>
<dbReference type="FunFam" id="1.10.10.10:FF:000725">
    <property type="entry name" value="DNA repair protein Nse1, putative"/>
    <property type="match status" value="1"/>
</dbReference>
<evidence type="ECO:0000256" key="2">
    <source>
        <dbReference type="SAM" id="MobiDB-lite"/>
    </source>
</evidence>
<dbReference type="EC" id="2.3.2.27" evidence="1"/>
<dbReference type="FunFam" id="3.90.1150.220:FF:000003">
    <property type="entry name" value="Putative DNA repair protein Nse1"/>
    <property type="match status" value="1"/>
</dbReference>
<comment type="caution">
    <text evidence="3">The sequence shown here is derived from an EMBL/GenBank/DDBJ whole genome shotgun (WGS) entry which is preliminary data.</text>
</comment>